<gene>
    <name evidence="3" type="primary">LOC106817071</name>
</gene>
<evidence type="ECO:0000256" key="1">
    <source>
        <dbReference type="SAM" id="Phobius"/>
    </source>
</evidence>
<accession>A0ABM1EYD2</accession>
<dbReference type="GeneID" id="106817071"/>
<keyword evidence="1" id="KW-0812">Transmembrane</keyword>
<dbReference type="RefSeq" id="XP_014677203.1">
    <property type="nucleotide sequence ID" value="XM_014821717.1"/>
</dbReference>
<evidence type="ECO:0000313" key="2">
    <source>
        <dbReference type="Proteomes" id="UP000695022"/>
    </source>
</evidence>
<dbReference type="Proteomes" id="UP000695022">
    <property type="component" value="Unplaced"/>
</dbReference>
<feature type="transmembrane region" description="Helical" evidence="1">
    <location>
        <begin position="17"/>
        <end position="37"/>
    </location>
</feature>
<keyword evidence="2" id="KW-1185">Reference proteome</keyword>
<evidence type="ECO:0000313" key="3">
    <source>
        <dbReference type="RefSeq" id="XP_014677203.1"/>
    </source>
</evidence>
<keyword evidence="1" id="KW-1133">Transmembrane helix</keyword>
<keyword evidence="1" id="KW-0472">Membrane</keyword>
<name>A0ABM1EYD2_PRICU</name>
<reference evidence="3" key="1">
    <citation type="submission" date="2025-08" db="UniProtKB">
        <authorList>
            <consortium name="RefSeq"/>
        </authorList>
    </citation>
    <scope>IDENTIFICATION</scope>
</reference>
<proteinExistence type="predicted"/>
<sequence length="120" mass="13209">MGVAITFILPDNPPVKYGLVSSFIIGGTTFTAFLLFLPKLRRLRSLNVQVDVTPTEAGVSKITVTAFSQRSAAVLAIELKICKDRLRECETKLEAKNILIAELEARVPGAPPDREEEWVP</sequence>
<protein>
    <submittedName>
        <fullName evidence="3">Uncharacterized protein LOC106817071</fullName>
    </submittedName>
</protein>
<organism evidence="2 3">
    <name type="scientific">Priapulus caudatus</name>
    <name type="common">Priapulid worm</name>
    <dbReference type="NCBI Taxonomy" id="37621"/>
    <lineage>
        <taxon>Eukaryota</taxon>
        <taxon>Metazoa</taxon>
        <taxon>Ecdysozoa</taxon>
        <taxon>Scalidophora</taxon>
        <taxon>Priapulida</taxon>
        <taxon>Priapulimorpha</taxon>
        <taxon>Priapulimorphida</taxon>
        <taxon>Priapulidae</taxon>
        <taxon>Priapulus</taxon>
    </lineage>
</organism>